<dbReference type="EMBL" id="CAJSLV010000114">
    <property type="protein sequence ID" value="CAG6399034.1"/>
    <property type="molecule type" value="Genomic_DNA"/>
</dbReference>
<keyword evidence="3" id="KW-1185">Reference proteome</keyword>
<gene>
    <name evidence="2" type="ORF">SCOCK_80189</name>
</gene>
<dbReference type="Proteomes" id="UP001152519">
    <property type="component" value="Unassembled WGS sequence"/>
</dbReference>
<feature type="domain" description="TniQ" evidence="1">
    <location>
        <begin position="9"/>
        <end position="151"/>
    </location>
</feature>
<evidence type="ECO:0000313" key="2">
    <source>
        <dbReference type="EMBL" id="CAG6399034.1"/>
    </source>
</evidence>
<sequence>MTAVPRTLPLRLTPIPGEALDSWLEALARRMNTPLGGVLSHFGFPSRGRSGNHLRDIPPDWTIALRDHETAAIAHATGVAPAVITAMTLAFYDQRALSIDLERRHVNRRVLWGRGRGSRFCPDCLTTSGGRWQLAWRLGWAFACTLHHRLLADNCPNCDQVQRERPRSGKAVPPPSICGNLRAHPDGPPTGGCGFDLTQTRTLQLPARHPALKAQQ</sequence>
<proteinExistence type="predicted"/>
<protein>
    <recommendedName>
        <fullName evidence="1">TniQ domain-containing protein</fullName>
    </recommendedName>
</protein>
<organism evidence="2 3">
    <name type="scientific">Actinacidiphila cocklensis</name>
    <dbReference type="NCBI Taxonomy" id="887465"/>
    <lineage>
        <taxon>Bacteria</taxon>
        <taxon>Bacillati</taxon>
        <taxon>Actinomycetota</taxon>
        <taxon>Actinomycetes</taxon>
        <taxon>Kitasatosporales</taxon>
        <taxon>Streptomycetaceae</taxon>
        <taxon>Actinacidiphila</taxon>
    </lineage>
</organism>
<accession>A0A9W4EBU5</accession>
<reference evidence="2" key="1">
    <citation type="submission" date="2021-05" db="EMBL/GenBank/DDBJ databases">
        <authorList>
            <person name="Arsene-Ploetze F."/>
        </authorList>
    </citation>
    <scope>NUCLEOTIDE SEQUENCE</scope>
    <source>
        <strain evidence="2">DSM 42138</strain>
    </source>
</reference>
<dbReference type="InterPro" id="IPR009492">
    <property type="entry name" value="TniQ"/>
</dbReference>
<dbReference type="RefSeq" id="WP_251501228.1">
    <property type="nucleotide sequence ID" value="NZ_CAJSLV010000114.1"/>
</dbReference>
<evidence type="ECO:0000259" key="1">
    <source>
        <dbReference type="Pfam" id="PF06527"/>
    </source>
</evidence>
<name>A0A9W4EBU5_9ACTN</name>
<evidence type="ECO:0000313" key="3">
    <source>
        <dbReference type="Proteomes" id="UP001152519"/>
    </source>
</evidence>
<dbReference type="AlphaFoldDB" id="A0A9W4EBU5"/>
<dbReference type="Pfam" id="PF06527">
    <property type="entry name" value="TniQ"/>
    <property type="match status" value="1"/>
</dbReference>
<comment type="caution">
    <text evidence="2">The sequence shown here is derived from an EMBL/GenBank/DDBJ whole genome shotgun (WGS) entry which is preliminary data.</text>
</comment>